<feature type="compositionally biased region" description="Basic and acidic residues" evidence="6">
    <location>
        <begin position="98"/>
        <end position="107"/>
    </location>
</feature>
<feature type="compositionally biased region" description="Basic residues" evidence="6">
    <location>
        <begin position="28"/>
        <end position="38"/>
    </location>
</feature>
<dbReference type="GO" id="GO:0000472">
    <property type="term" value="P:endonucleolytic cleavage to generate mature 5'-end of SSU-rRNA from (SSU-rRNA, 5.8S rRNA, LSU-rRNA)"/>
    <property type="evidence" value="ECO:0000318"/>
    <property type="project" value="GO_Central"/>
</dbReference>
<dbReference type="EMBL" id="DF236999">
    <property type="protein sequence ID" value="GAQ80255.1"/>
    <property type="molecule type" value="Genomic_DNA"/>
</dbReference>
<dbReference type="GO" id="GO:0003723">
    <property type="term" value="F:RNA binding"/>
    <property type="evidence" value="ECO:0000318"/>
    <property type="project" value="GO_Central"/>
</dbReference>
<keyword evidence="9" id="KW-1185">Reference proteome</keyword>
<feature type="region of interest" description="Disordered" evidence="6">
    <location>
        <begin position="1"/>
        <end position="115"/>
    </location>
</feature>
<evidence type="ECO:0000256" key="5">
    <source>
        <dbReference type="PROSITE-ProRule" id="PRU00176"/>
    </source>
</evidence>
<organism evidence="8 9">
    <name type="scientific">Klebsormidium nitens</name>
    <name type="common">Green alga</name>
    <name type="synonym">Ulothrix nitens</name>
    <dbReference type="NCBI Taxonomy" id="105231"/>
    <lineage>
        <taxon>Eukaryota</taxon>
        <taxon>Viridiplantae</taxon>
        <taxon>Streptophyta</taxon>
        <taxon>Klebsormidiophyceae</taxon>
        <taxon>Klebsormidiales</taxon>
        <taxon>Klebsormidiaceae</taxon>
        <taxon>Klebsormidium</taxon>
    </lineage>
</organism>
<dbReference type="GO" id="GO:0005730">
    <property type="term" value="C:nucleolus"/>
    <property type="evidence" value="ECO:0000318"/>
    <property type="project" value="GO_Central"/>
</dbReference>
<dbReference type="InterPro" id="IPR034353">
    <property type="entry name" value="ABT1/ESF2_RRM"/>
</dbReference>
<dbReference type="AlphaFoldDB" id="A0A1Y1HNN2"/>
<dbReference type="SMART" id="SM00360">
    <property type="entry name" value="RRM"/>
    <property type="match status" value="1"/>
</dbReference>
<evidence type="ECO:0000256" key="6">
    <source>
        <dbReference type="SAM" id="MobiDB-lite"/>
    </source>
</evidence>
<comment type="subcellular location">
    <subcellularLocation>
        <location evidence="1">Nucleus</location>
        <location evidence="1">Nucleolus</location>
    </subcellularLocation>
</comment>
<reference evidence="8 9" key="1">
    <citation type="journal article" date="2014" name="Nat. Commun.">
        <title>Klebsormidium flaccidum genome reveals primary factors for plant terrestrial adaptation.</title>
        <authorList>
            <person name="Hori K."/>
            <person name="Maruyama F."/>
            <person name="Fujisawa T."/>
            <person name="Togashi T."/>
            <person name="Yamamoto N."/>
            <person name="Seo M."/>
            <person name="Sato S."/>
            <person name="Yamada T."/>
            <person name="Mori H."/>
            <person name="Tajima N."/>
            <person name="Moriyama T."/>
            <person name="Ikeuchi M."/>
            <person name="Watanabe M."/>
            <person name="Wada H."/>
            <person name="Kobayashi K."/>
            <person name="Saito M."/>
            <person name="Masuda T."/>
            <person name="Sasaki-Sekimoto Y."/>
            <person name="Mashiguchi K."/>
            <person name="Awai K."/>
            <person name="Shimojima M."/>
            <person name="Masuda S."/>
            <person name="Iwai M."/>
            <person name="Nobusawa T."/>
            <person name="Narise T."/>
            <person name="Kondo S."/>
            <person name="Saito H."/>
            <person name="Sato R."/>
            <person name="Murakawa M."/>
            <person name="Ihara Y."/>
            <person name="Oshima-Yamada Y."/>
            <person name="Ohtaka K."/>
            <person name="Satoh M."/>
            <person name="Sonobe K."/>
            <person name="Ishii M."/>
            <person name="Ohtani R."/>
            <person name="Kanamori-Sato M."/>
            <person name="Honoki R."/>
            <person name="Miyazaki D."/>
            <person name="Mochizuki H."/>
            <person name="Umetsu J."/>
            <person name="Higashi K."/>
            <person name="Shibata D."/>
            <person name="Kamiya Y."/>
            <person name="Sato N."/>
            <person name="Nakamura Y."/>
            <person name="Tabata S."/>
            <person name="Ida S."/>
            <person name="Kurokawa K."/>
            <person name="Ohta H."/>
        </authorList>
    </citation>
    <scope>NUCLEOTIDE SEQUENCE [LARGE SCALE GENOMIC DNA]</scope>
    <source>
        <strain evidence="8 9">NIES-2285</strain>
    </source>
</reference>
<name>A0A1Y1HNN2_KLENI</name>
<evidence type="ECO:0000313" key="9">
    <source>
        <dbReference type="Proteomes" id="UP000054558"/>
    </source>
</evidence>
<keyword evidence="3 5" id="KW-0694">RNA-binding</keyword>
<feature type="compositionally biased region" description="Acidic residues" evidence="6">
    <location>
        <begin position="86"/>
        <end position="97"/>
    </location>
</feature>
<dbReference type="SUPFAM" id="SSF54928">
    <property type="entry name" value="RNA-binding domain, RBD"/>
    <property type="match status" value="1"/>
</dbReference>
<protein>
    <recommendedName>
        <fullName evidence="7">RRM domain-containing protein</fullName>
    </recommendedName>
</protein>
<sequence length="345" mass="38777">MGRTSNLQEEMDVPGQPDKSADVEANKLQKKMKRKLKKEQRGQEASEQAEERLDTRAVGADQSKDSSEGPEGPSPSGGGEASAFEDAGDENEDEKDEQAEGVRQGEKRVRRAGSKKLSKEKLEKLKEKYRKRGVVYVSRIPPHLKPLKLRHMLEPFGEVLRIYLAPEDTAIRARRKRAGGDSGKNFTEGWVEFAKKGVAKRVAEMLNGQPMGGPKRSAYHYDLWNLKYLHKFKWDNLTEEIAYRNAVREQRLAAEISSAKRERDFYLAKVDQSRAFSAMDERRKKRKIEATTSTPGEDTAAAATSEGAVKVRRRFPQRSAVAALEEEPRPLLSSSILSKVFSGNS</sequence>
<keyword evidence="4" id="KW-0539">Nucleus</keyword>
<dbReference type="STRING" id="105231.A0A1Y1HNN2"/>
<dbReference type="InterPro" id="IPR000504">
    <property type="entry name" value="RRM_dom"/>
</dbReference>
<dbReference type="Gene3D" id="3.30.70.330">
    <property type="match status" value="1"/>
</dbReference>
<dbReference type="CDD" id="cd12263">
    <property type="entry name" value="RRM_ABT1_like"/>
    <property type="match status" value="1"/>
</dbReference>
<dbReference type="OrthoDB" id="287393at2759"/>
<dbReference type="GO" id="GO:0000480">
    <property type="term" value="P:endonucleolytic cleavage in 5'-ETS of tricistronic rRNA transcript (SSU-rRNA, 5.8S rRNA, LSU-rRNA)"/>
    <property type="evidence" value="ECO:0000318"/>
    <property type="project" value="GO_Central"/>
</dbReference>
<dbReference type="PANTHER" id="PTHR12311:SF7">
    <property type="entry name" value="ACTIVATOR OF BASAL TRANSCRIPTION 1"/>
    <property type="match status" value="1"/>
</dbReference>
<evidence type="ECO:0000256" key="3">
    <source>
        <dbReference type="ARBA" id="ARBA00022884"/>
    </source>
</evidence>
<dbReference type="OMA" id="TRKHNDF"/>
<proteinExistence type="inferred from homology"/>
<dbReference type="PROSITE" id="PS50102">
    <property type="entry name" value="RRM"/>
    <property type="match status" value="1"/>
</dbReference>
<evidence type="ECO:0000256" key="2">
    <source>
        <dbReference type="ARBA" id="ARBA00005819"/>
    </source>
</evidence>
<evidence type="ECO:0000313" key="8">
    <source>
        <dbReference type="EMBL" id="GAQ80255.1"/>
    </source>
</evidence>
<dbReference type="InterPro" id="IPR035979">
    <property type="entry name" value="RBD_domain_sf"/>
</dbReference>
<dbReference type="Proteomes" id="UP000054558">
    <property type="component" value="Unassembled WGS sequence"/>
</dbReference>
<feature type="compositionally biased region" description="Basic and acidic residues" evidence="6">
    <location>
        <begin position="39"/>
        <end position="55"/>
    </location>
</feature>
<feature type="region of interest" description="Disordered" evidence="6">
    <location>
        <begin position="281"/>
        <end position="308"/>
    </location>
</feature>
<dbReference type="GO" id="GO:0000447">
    <property type="term" value="P:endonucleolytic cleavage in ITS1 to separate SSU-rRNA from 5.8S rRNA and LSU-rRNA from tricistronic rRNA transcript (SSU-rRNA, 5.8S rRNA, LSU-rRNA)"/>
    <property type="evidence" value="ECO:0000318"/>
    <property type="project" value="GO_Central"/>
</dbReference>
<evidence type="ECO:0000256" key="1">
    <source>
        <dbReference type="ARBA" id="ARBA00004604"/>
    </source>
</evidence>
<comment type="similarity">
    <text evidence="2">Belongs to the ESF2/ABP1 family.</text>
</comment>
<evidence type="ECO:0000259" key="7">
    <source>
        <dbReference type="PROSITE" id="PS50102"/>
    </source>
</evidence>
<feature type="domain" description="RRM" evidence="7">
    <location>
        <begin position="133"/>
        <end position="213"/>
    </location>
</feature>
<dbReference type="GO" id="GO:0034462">
    <property type="term" value="P:small-subunit processome assembly"/>
    <property type="evidence" value="ECO:0000318"/>
    <property type="project" value="GO_Central"/>
</dbReference>
<accession>A0A1Y1HNN2</accession>
<dbReference type="InterPro" id="IPR039119">
    <property type="entry name" value="ABT1/Esf2"/>
</dbReference>
<evidence type="ECO:0000256" key="4">
    <source>
        <dbReference type="ARBA" id="ARBA00023242"/>
    </source>
</evidence>
<dbReference type="PANTHER" id="PTHR12311">
    <property type="entry name" value="ACTIVATOR OF BASAL TRANSCRIPTION 1"/>
    <property type="match status" value="1"/>
</dbReference>
<dbReference type="InterPro" id="IPR012677">
    <property type="entry name" value="Nucleotide-bd_a/b_plait_sf"/>
</dbReference>
<gene>
    <name evidence="8" type="ORF">KFL_000500070</name>
</gene>